<keyword evidence="4" id="KW-1185">Reference proteome</keyword>
<dbReference type="InterPro" id="IPR001845">
    <property type="entry name" value="HTH_ArsR_DNA-bd_dom"/>
</dbReference>
<comment type="similarity">
    <text evidence="1">Belongs to the ROK (NagC/XylR) family.</text>
</comment>
<dbReference type="PANTHER" id="PTHR18964:SF173">
    <property type="entry name" value="GLUCOKINASE"/>
    <property type="match status" value="1"/>
</dbReference>
<dbReference type="Pfam" id="PF00480">
    <property type="entry name" value="ROK"/>
    <property type="match status" value="1"/>
</dbReference>
<organism evidence="3 4">
    <name type="scientific">Frondihabitans sucicola</name>
    <dbReference type="NCBI Taxonomy" id="1268041"/>
    <lineage>
        <taxon>Bacteria</taxon>
        <taxon>Bacillati</taxon>
        <taxon>Actinomycetota</taxon>
        <taxon>Actinomycetes</taxon>
        <taxon>Micrococcales</taxon>
        <taxon>Microbacteriaceae</taxon>
        <taxon>Frondihabitans</taxon>
    </lineage>
</organism>
<sequence>MSMKEATVDPVDRTLPSPGAVEGSGFLLQLLRQTAGQTISELAAAMGVSRSTVVQRLDFLHERGLVSNGTSGSGSRGRPAAVSRFDPAGGIVLAVQIGMTGCRFAVTDLSGEVLADRLVSIDIPAGPERVLADLEKNFVEIVRETGRELAEIAGIGVGIPSAIELLTYSRSLGQAGTDWDREWFASNLRERFHSPVFIDLDVNLLALAERQKAWPHEEVFVCIKLGTLIDAAIVVNGAPIHGVSKLAGELGHIKVGGSTVPCTCGGVGCLDAVASGNALVKQLAREGSTVTHVSDVVALVAQGDPQAVRAVREAGRHIGEALASVVNLLNPSVIAAWGYLTGAETALFAGIREGLYQNALPGSSERLRLVSTALGDLAGVQGAASMVIDEVLEPAAVDRMIVQGSW</sequence>
<name>A0ABN6XUN5_9MICO</name>
<evidence type="ECO:0000259" key="2">
    <source>
        <dbReference type="Pfam" id="PF01022"/>
    </source>
</evidence>
<reference evidence="4" key="1">
    <citation type="journal article" date="2019" name="Int. J. Syst. Evol. Microbiol.">
        <title>The Global Catalogue of Microorganisms (GCM) 10K type strain sequencing project: providing services to taxonomists for standard genome sequencing and annotation.</title>
        <authorList>
            <consortium name="The Broad Institute Genomics Platform"/>
            <consortium name="The Broad Institute Genome Sequencing Center for Infectious Disease"/>
            <person name="Wu L."/>
            <person name="Ma J."/>
        </authorList>
    </citation>
    <scope>NUCLEOTIDE SEQUENCE [LARGE SCALE GENOMIC DNA]</scope>
    <source>
        <strain evidence="4">NBRC 108728</strain>
    </source>
</reference>
<dbReference type="Gene3D" id="3.30.420.40">
    <property type="match status" value="2"/>
</dbReference>
<dbReference type="Gene3D" id="1.10.10.10">
    <property type="entry name" value="Winged helix-like DNA-binding domain superfamily/Winged helix DNA-binding domain"/>
    <property type="match status" value="1"/>
</dbReference>
<dbReference type="InterPro" id="IPR019885">
    <property type="entry name" value="Tscrpt_reg_HTH_AsnC-type_CS"/>
</dbReference>
<dbReference type="InterPro" id="IPR043129">
    <property type="entry name" value="ATPase_NBD"/>
</dbReference>
<dbReference type="PROSITE" id="PS00519">
    <property type="entry name" value="HTH_ASNC_1"/>
    <property type="match status" value="1"/>
</dbReference>
<dbReference type="PANTHER" id="PTHR18964">
    <property type="entry name" value="ROK (REPRESSOR, ORF, KINASE) FAMILY"/>
    <property type="match status" value="1"/>
</dbReference>
<proteinExistence type="inferred from homology"/>
<dbReference type="RefSeq" id="WP_286345495.1">
    <property type="nucleotide sequence ID" value="NZ_AP027732.1"/>
</dbReference>
<evidence type="ECO:0000313" key="3">
    <source>
        <dbReference type="EMBL" id="BDZ48531.1"/>
    </source>
</evidence>
<evidence type="ECO:0000256" key="1">
    <source>
        <dbReference type="ARBA" id="ARBA00006479"/>
    </source>
</evidence>
<protein>
    <submittedName>
        <fullName evidence="3">Sugar kinase</fullName>
    </submittedName>
</protein>
<accession>A0ABN6XUN5</accession>
<dbReference type="Proteomes" id="UP001321486">
    <property type="component" value="Chromosome"/>
</dbReference>
<dbReference type="SUPFAM" id="SSF46785">
    <property type="entry name" value="Winged helix' DNA-binding domain"/>
    <property type="match status" value="1"/>
</dbReference>
<evidence type="ECO:0000313" key="4">
    <source>
        <dbReference type="Proteomes" id="UP001321486"/>
    </source>
</evidence>
<gene>
    <name evidence="3" type="ORF">GCM10025867_07720</name>
</gene>
<dbReference type="InterPro" id="IPR000600">
    <property type="entry name" value="ROK"/>
</dbReference>
<dbReference type="InterPro" id="IPR036390">
    <property type="entry name" value="WH_DNA-bd_sf"/>
</dbReference>
<dbReference type="SUPFAM" id="SSF53067">
    <property type="entry name" value="Actin-like ATPase domain"/>
    <property type="match status" value="1"/>
</dbReference>
<feature type="domain" description="HTH arsR-type" evidence="2">
    <location>
        <begin position="28"/>
        <end position="67"/>
    </location>
</feature>
<dbReference type="Pfam" id="PF01022">
    <property type="entry name" value="HTH_5"/>
    <property type="match status" value="1"/>
</dbReference>
<keyword evidence="3" id="KW-0808">Transferase</keyword>
<keyword evidence="3" id="KW-0418">Kinase</keyword>
<dbReference type="GO" id="GO:0016301">
    <property type="term" value="F:kinase activity"/>
    <property type="evidence" value="ECO:0007669"/>
    <property type="project" value="UniProtKB-KW"/>
</dbReference>
<dbReference type="EMBL" id="AP027732">
    <property type="protein sequence ID" value="BDZ48531.1"/>
    <property type="molecule type" value="Genomic_DNA"/>
</dbReference>
<dbReference type="InterPro" id="IPR036388">
    <property type="entry name" value="WH-like_DNA-bd_sf"/>
</dbReference>